<keyword evidence="1" id="KW-0812">Transmembrane</keyword>
<gene>
    <name evidence="2" type="ORF">MTCD1_02180</name>
</gene>
<keyword evidence="3" id="KW-1185">Reference proteome</keyword>
<reference evidence="2 3" key="1">
    <citation type="submission" date="2017-06" db="EMBL/GenBank/DDBJ databases">
        <title>Whole Genome Sequences of Colwellia marinimaniae MTCD1.</title>
        <authorList>
            <person name="Kusumoto H."/>
            <person name="Inoue M."/>
            <person name="Tanikawa K."/>
            <person name="Maeji H."/>
            <person name="Cameron J.H."/>
            <person name="Bartlett D.H."/>
        </authorList>
    </citation>
    <scope>NUCLEOTIDE SEQUENCE [LARGE SCALE GENOMIC DNA]</scope>
    <source>
        <strain evidence="2 3">MTCD1</strain>
    </source>
</reference>
<keyword evidence="1" id="KW-1133">Transmembrane helix</keyword>
<feature type="transmembrane region" description="Helical" evidence="1">
    <location>
        <begin position="9"/>
        <end position="30"/>
    </location>
</feature>
<organism evidence="2 3">
    <name type="scientific">Colwellia marinimaniae</name>
    <dbReference type="NCBI Taxonomy" id="1513592"/>
    <lineage>
        <taxon>Bacteria</taxon>
        <taxon>Pseudomonadati</taxon>
        <taxon>Pseudomonadota</taxon>
        <taxon>Gammaproteobacteria</taxon>
        <taxon>Alteromonadales</taxon>
        <taxon>Colwelliaceae</taxon>
        <taxon>Colwellia</taxon>
    </lineage>
</organism>
<keyword evidence="1" id="KW-0472">Membrane</keyword>
<proteinExistence type="predicted"/>
<evidence type="ECO:0000313" key="3">
    <source>
        <dbReference type="Proteomes" id="UP000197068"/>
    </source>
</evidence>
<protein>
    <recommendedName>
        <fullName evidence="4">Transmembrane anchor protein</fullName>
    </recommendedName>
</protein>
<sequence>MQDTLSNKALLKATVIAVFIAGLALVSFILPAEYNIDPTGIGAKLGLTALANPKAAVVSGAETKATIDVPKSVQAADIIEVIIPAGRGLEFKFAMEKFKKMEYQWQTDGAAIFFDLHGEPEGDTTGYYESYAIATLADMQGSFTTPFAGVHGWYWKNKSAQAVVITLTVSGEYSVIGLKK</sequence>
<name>A0ABQ0MW07_9GAMM</name>
<evidence type="ECO:0000313" key="2">
    <source>
        <dbReference type="EMBL" id="GAW96561.1"/>
    </source>
</evidence>
<dbReference type="RefSeq" id="WP_057183162.1">
    <property type="nucleotide sequence ID" value="NZ_BDQM01000016.1"/>
</dbReference>
<dbReference type="EMBL" id="BDQM01000016">
    <property type="protein sequence ID" value="GAW96561.1"/>
    <property type="molecule type" value="Genomic_DNA"/>
</dbReference>
<accession>A0ABQ0MW07</accession>
<evidence type="ECO:0000256" key="1">
    <source>
        <dbReference type="SAM" id="Phobius"/>
    </source>
</evidence>
<dbReference type="Proteomes" id="UP000197068">
    <property type="component" value="Unassembled WGS sequence"/>
</dbReference>
<evidence type="ECO:0008006" key="4">
    <source>
        <dbReference type="Google" id="ProtNLM"/>
    </source>
</evidence>
<comment type="caution">
    <text evidence="2">The sequence shown here is derived from an EMBL/GenBank/DDBJ whole genome shotgun (WGS) entry which is preliminary data.</text>
</comment>